<protein>
    <recommendedName>
        <fullName evidence="3">Lipoprotein</fullName>
    </recommendedName>
</protein>
<accession>A0A2A4TBR8</accession>
<reference evidence="2" key="1">
    <citation type="submission" date="2017-08" db="EMBL/GenBank/DDBJ databases">
        <title>A dynamic microbial community with high functional redundancy inhabits the cold, oxic subseafloor aquifer.</title>
        <authorList>
            <person name="Tully B.J."/>
            <person name="Wheat C.G."/>
            <person name="Glazer B.T."/>
            <person name="Huber J.A."/>
        </authorList>
    </citation>
    <scope>NUCLEOTIDE SEQUENCE [LARGE SCALE GENOMIC DNA]</scope>
</reference>
<dbReference type="EMBL" id="NVSR01000001">
    <property type="protein sequence ID" value="PCI30982.1"/>
    <property type="molecule type" value="Genomic_DNA"/>
</dbReference>
<evidence type="ECO:0000313" key="2">
    <source>
        <dbReference type="Proteomes" id="UP000218113"/>
    </source>
</evidence>
<organism evidence="1 2">
    <name type="scientific">SAR324 cluster bacterium</name>
    <dbReference type="NCBI Taxonomy" id="2024889"/>
    <lineage>
        <taxon>Bacteria</taxon>
        <taxon>Deltaproteobacteria</taxon>
        <taxon>SAR324 cluster</taxon>
    </lineage>
</organism>
<evidence type="ECO:0008006" key="3">
    <source>
        <dbReference type="Google" id="ProtNLM"/>
    </source>
</evidence>
<dbReference type="AlphaFoldDB" id="A0A2A4TBR8"/>
<dbReference type="Proteomes" id="UP000218113">
    <property type="component" value="Unassembled WGS sequence"/>
</dbReference>
<sequence>MKIKLLMIVIVAILLSGCENDVDYENDEMSNMFFNINSIKLDKAGIDSISSYLEFNKWSGDGCRLTMRYSNGLFGKSIKFKEDEIISHGKEAILNKANDCVNGVIKRTELDKDIASARVRILDAPLEKSINQKIIDSQTKPIQDAIKNGDL</sequence>
<proteinExistence type="predicted"/>
<evidence type="ECO:0000313" key="1">
    <source>
        <dbReference type="EMBL" id="PCI30982.1"/>
    </source>
</evidence>
<comment type="caution">
    <text evidence="1">The sequence shown here is derived from an EMBL/GenBank/DDBJ whole genome shotgun (WGS) entry which is preliminary data.</text>
</comment>
<name>A0A2A4TBR8_9DELT</name>
<dbReference type="PROSITE" id="PS51257">
    <property type="entry name" value="PROKAR_LIPOPROTEIN"/>
    <property type="match status" value="1"/>
</dbReference>
<gene>
    <name evidence="1" type="ORF">COB67_00580</name>
</gene>